<dbReference type="GO" id="GO:0016787">
    <property type="term" value="F:hydrolase activity"/>
    <property type="evidence" value="ECO:0007669"/>
    <property type="project" value="UniProtKB-KW"/>
</dbReference>
<protein>
    <submittedName>
        <fullName evidence="6">SNF2 family DNA or RNA helicase</fullName>
    </submittedName>
</protein>
<keyword evidence="2" id="KW-0175">Coiled coil</keyword>
<dbReference type="InterPro" id="IPR001650">
    <property type="entry name" value="Helicase_C-like"/>
</dbReference>
<comment type="caution">
    <text evidence="6">The sequence shown here is derived from an EMBL/GenBank/DDBJ whole genome shotgun (WGS) entry which is preliminary data.</text>
</comment>
<dbReference type="InterPro" id="IPR022138">
    <property type="entry name" value="DUF3670"/>
</dbReference>
<sequence>MLAVHGVWARRGALCLWAEPPTKLPLTGPDTDAVREALAPVLPRLAHALVARARGTVELQLPQPQSVGRQSAGDLQVERLPAVVLAPDRAVPVLLELADHEAGPPRGAGLPWPLEVGEDLRWLAGVAAAAATRARAGLLVPGLEQAEGEWWGRWYPLADRAWRRWCTTAAAVAPPAARAEDVGRAGRPAEELVGAVVADVTALVGSQLAAAQRATAVPQPVDVPVDGPDAAGAWLTALRTREPVGPEAPARALVELAARAESWRASASTQPAELLLRVAEPSEEDGPWLLQVRLRSLDDPSTVATPGEVRRGVGGEWGQDWDGDLDPWAFALAELGRAAAVHPPLLELGASPDADAELSAQQVVDLVTDGVPALVGAGFAVALPGRWLRPQLGLSVRARRPGEGPAPQGTSDVPSAVGAPGSLAKADLVAVDWTVVLGDVELDEKELAALAEQRAPLVQLRGQWVQVDADAIAKSLRFLRRSVHQAAADAPLTPLTQLLGQLASGTLPAPLVSLEGEGPLRSLFAAEHRTLEPLPPPTGLRAQLRPYQERGVAWMAFLDAHGLGGVLADDMGLGKTVQLLALLLSERERDAAVGEGHPAPTLLVCPMSVVGNWEREAVRFAPDLRVHTHHGPDRLRGEELRSLMSGQRGGGAPDLVLTTYPLVARDTDDLAAVAWRRVALDEAQHVKNLGTRAARAVRQVAAAPHPPRGTQKIALTGTPVENRLAELHAVVDFTNPGVLGSAPRFRERFSVPIERHGDENATQLLTTLTRPLVLRRTKTDPGVAPDLPAKLELVVRANLTTEQAALYKAVVDEMLAKIKEAEKNKNKEQRRGLVLATLTRLKQVCNHPAQLLADGSPFLRRGQHRSGKLALVDDILDSVVADGEKALLFTQYRELGALLVPHLEQRYGVEVPYLHGGVSKKARDAMVQRFSGRPEDQDDDDGSASPLMVLSLRAGGTGLNLVAANHVVHVDRWWNPAVEAQATDRAFRIGQTKQVQVRKLVCVGTVEERVDELMTRKADLASTVVRSTEVDGTGTGEGWLTHLSTAELHDLVRLGAEAVGE</sequence>
<dbReference type="Pfam" id="PF12419">
    <property type="entry name" value="DUF3670"/>
    <property type="match status" value="1"/>
</dbReference>
<keyword evidence="6" id="KW-0547">Nucleotide-binding</keyword>
<dbReference type="PANTHER" id="PTHR10799">
    <property type="entry name" value="SNF2/RAD54 HELICASE FAMILY"/>
    <property type="match status" value="1"/>
</dbReference>
<evidence type="ECO:0000313" key="6">
    <source>
        <dbReference type="EMBL" id="PWJ52950.1"/>
    </source>
</evidence>
<organism evidence="6 7">
    <name type="scientific">Quadrisphaera granulorum</name>
    <dbReference type="NCBI Taxonomy" id="317664"/>
    <lineage>
        <taxon>Bacteria</taxon>
        <taxon>Bacillati</taxon>
        <taxon>Actinomycetota</taxon>
        <taxon>Actinomycetes</taxon>
        <taxon>Kineosporiales</taxon>
        <taxon>Kineosporiaceae</taxon>
        <taxon>Quadrisphaera</taxon>
    </lineage>
</organism>
<dbReference type="PROSITE" id="PS51192">
    <property type="entry name" value="HELICASE_ATP_BIND_1"/>
    <property type="match status" value="1"/>
</dbReference>
<dbReference type="Pfam" id="PF00271">
    <property type="entry name" value="Helicase_C"/>
    <property type="match status" value="1"/>
</dbReference>
<keyword evidence="6" id="KW-0347">Helicase</keyword>
<feature type="region of interest" description="Disordered" evidence="3">
    <location>
        <begin position="398"/>
        <end position="417"/>
    </location>
</feature>
<feature type="domain" description="Helicase ATP-binding" evidence="4">
    <location>
        <begin position="556"/>
        <end position="737"/>
    </location>
</feature>
<dbReference type="CDD" id="cd18793">
    <property type="entry name" value="SF2_C_SNF"/>
    <property type="match status" value="1"/>
</dbReference>
<proteinExistence type="predicted"/>
<dbReference type="InterPro" id="IPR027417">
    <property type="entry name" value="P-loop_NTPase"/>
</dbReference>
<dbReference type="GO" id="GO:0005524">
    <property type="term" value="F:ATP binding"/>
    <property type="evidence" value="ECO:0007669"/>
    <property type="project" value="InterPro"/>
</dbReference>
<keyword evidence="7" id="KW-1185">Reference proteome</keyword>
<dbReference type="Proteomes" id="UP000245469">
    <property type="component" value="Unassembled WGS sequence"/>
</dbReference>
<dbReference type="InterPro" id="IPR038718">
    <property type="entry name" value="SNF2-like_sf"/>
</dbReference>
<dbReference type="GO" id="GO:0004386">
    <property type="term" value="F:helicase activity"/>
    <property type="evidence" value="ECO:0007669"/>
    <property type="project" value="UniProtKB-KW"/>
</dbReference>
<keyword evidence="1" id="KW-0378">Hydrolase</keyword>
<evidence type="ECO:0000256" key="1">
    <source>
        <dbReference type="ARBA" id="ARBA00022801"/>
    </source>
</evidence>
<evidence type="ECO:0000313" key="7">
    <source>
        <dbReference type="Proteomes" id="UP000245469"/>
    </source>
</evidence>
<dbReference type="InterPro" id="IPR000330">
    <property type="entry name" value="SNF2_N"/>
</dbReference>
<accession>A0A316A7J8</accession>
<evidence type="ECO:0000256" key="3">
    <source>
        <dbReference type="SAM" id="MobiDB-lite"/>
    </source>
</evidence>
<dbReference type="Gene3D" id="3.40.50.300">
    <property type="entry name" value="P-loop containing nucleotide triphosphate hydrolases"/>
    <property type="match status" value="1"/>
</dbReference>
<dbReference type="InterPro" id="IPR049730">
    <property type="entry name" value="SNF2/RAD54-like_C"/>
</dbReference>
<evidence type="ECO:0000256" key="2">
    <source>
        <dbReference type="SAM" id="Coils"/>
    </source>
</evidence>
<dbReference type="SUPFAM" id="SSF52540">
    <property type="entry name" value="P-loop containing nucleoside triphosphate hydrolases"/>
    <property type="match status" value="2"/>
</dbReference>
<feature type="domain" description="Helicase C-terminal" evidence="5">
    <location>
        <begin position="871"/>
        <end position="1031"/>
    </location>
</feature>
<evidence type="ECO:0000259" key="4">
    <source>
        <dbReference type="PROSITE" id="PS51192"/>
    </source>
</evidence>
<dbReference type="InterPro" id="IPR014001">
    <property type="entry name" value="Helicase_ATP-bd"/>
</dbReference>
<dbReference type="SMART" id="SM00490">
    <property type="entry name" value="HELICc"/>
    <property type="match status" value="1"/>
</dbReference>
<dbReference type="EMBL" id="QGDQ01000016">
    <property type="protein sequence ID" value="PWJ52950.1"/>
    <property type="molecule type" value="Genomic_DNA"/>
</dbReference>
<dbReference type="RefSeq" id="WP_211319545.1">
    <property type="nucleotide sequence ID" value="NZ_QGDQ01000016.1"/>
</dbReference>
<dbReference type="Gene3D" id="3.40.50.10810">
    <property type="entry name" value="Tandem AAA-ATPase domain"/>
    <property type="match status" value="1"/>
</dbReference>
<feature type="coiled-coil region" evidence="2">
    <location>
        <begin position="804"/>
        <end position="831"/>
    </location>
</feature>
<name>A0A316A7J8_9ACTN</name>
<dbReference type="SMART" id="SM00487">
    <property type="entry name" value="DEXDc"/>
    <property type="match status" value="1"/>
</dbReference>
<gene>
    <name evidence="6" type="ORF">BXY45_11686</name>
</gene>
<dbReference type="PROSITE" id="PS51194">
    <property type="entry name" value="HELICASE_CTER"/>
    <property type="match status" value="1"/>
</dbReference>
<keyword evidence="6" id="KW-0067">ATP-binding</keyword>
<reference evidence="6 7" key="1">
    <citation type="submission" date="2018-03" db="EMBL/GenBank/DDBJ databases">
        <title>Genomic Encyclopedia of Archaeal and Bacterial Type Strains, Phase II (KMG-II): from individual species to whole genera.</title>
        <authorList>
            <person name="Goeker M."/>
        </authorList>
    </citation>
    <scope>NUCLEOTIDE SEQUENCE [LARGE SCALE GENOMIC DNA]</scope>
    <source>
        <strain evidence="6 7">DSM 44889</strain>
    </source>
</reference>
<dbReference type="Pfam" id="PF00176">
    <property type="entry name" value="SNF2-rel_dom"/>
    <property type="match status" value="1"/>
</dbReference>
<dbReference type="AlphaFoldDB" id="A0A316A7J8"/>
<evidence type="ECO:0000259" key="5">
    <source>
        <dbReference type="PROSITE" id="PS51194"/>
    </source>
</evidence>